<dbReference type="AlphaFoldDB" id="A0AAN9KIV4"/>
<evidence type="ECO:0000313" key="3">
    <source>
        <dbReference type="Proteomes" id="UP001359559"/>
    </source>
</evidence>
<organism evidence="2 3">
    <name type="scientific">Clitoria ternatea</name>
    <name type="common">Butterfly pea</name>
    <dbReference type="NCBI Taxonomy" id="43366"/>
    <lineage>
        <taxon>Eukaryota</taxon>
        <taxon>Viridiplantae</taxon>
        <taxon>Streptophyta</taxon>
        <taxon>Embryophyta</taxon>
        <taxon>Tracheophyta</taxon>
        <taxon>Spermatophyta</taxon>
        <taxon>Magnoliopsida</taxon>
        <taxon>eudicotyledons</taxon>
        <taxon>Gunneridae</taxon>
        <taxon>Pentapetalae</taxon>
        <taxon>rosids</taxon>
        <taxon>fabids</taxon>
        <taxon>Fabales</taxon>
        <taxon>Fabaceae</taxon>
        <taxon>Papilionoideae</taxon>
        <taxon>50 kb inversion clade</taxon>
        <taxon>NPAAA clade</taxon>
        <taxon>indigoferoid/millettioid clade</taxon>
        <taxon>Phaseoleae</taxon>
        <taxon>Clitoria</taxon>
    </lineage>
</organism>
<dbReference type="Proteomes" id="UP001359559">
    <property type="component" value="Unassembled WGS sequence"/>
</dbReference>
<evidence type="ECO:0000256" key="1">
    <source>
        <dbReference type="SAM" id="MobiDB-lite"/>
    </source>
</evidence>
<evidence type="ECO:0000313" key="2">
    <source>
        <dbReference type="EMBL" id="KAK7317008.1"/>
    </source>
</evidence>
<proteinExistence type="predicted"/>
<protein>
    <submittedName>
        <fullName evidence="2">Uncharacterized protein</fullName>
    </submittedName>
</protein>
<dbReference type="EMBL" id="JAYKXN010000001">
    <property type="protein sequence ID" value="KAK7317008.1"/>
    <property type="molecule type" value="Genomic_DNA"/>
</dbReference>
<reference evidence="2 3" key="1">
    <citation type="submission" date="2024-01" db="EMBL/GenBank/DDBJ databases">
        <title>The genomes of 5 underutilized Papilionoideae crops provide insights into root nodulation and disease resistance.</title>
        <authorList>
            <person name="Yuan L."/>
        </authorList>
    </citation>
    <scope>NUCLEOTIDE SEQUENCE [LARGE SCALE GENOMIC DNA]</scope>
    <source>
        <strain evidence="2">LY-2023</strain>
        <tissue evidence="2">Leaf</tissue>
    </source>
</reference>
<feature type="compositionally biased region" description="Basic and acidic residues" evidence="1">
    <location>
        <begin position="62"/>
        <end position="80"/>
    </location>
</feature>
<feature type="region of interest" description="Disordered" evidence="1">
    <location>
        <begin position="62"/>
        <end position="81"/>
    </location>
</feature>
<comment type="caution">
    <text evidence="2">The sequence shown here is derived from an EMBL/GenBank/DDBJ whole genome shotgun (WGS) entry which is preliminary data.</text>
</comment>
<sequence length="118" mass="13135">MTYTIPSIGKNQKKIPFLVVLAKIFTLENVPSQTLRDMIYNNPLVTKLPTFSPLLDQSLDESIERSASKGKPSEEPEKIKSAVKKVRTARIKIIKREESASLVKAVPISSAKGFSHKL</sequence>
<keyword evidence="3" id="KW-1185">Reference proteome</keyword>
<name>A0AAN9KIV4_CLITE</name>
<accession>A0AAN9KIV4</accession>
<gene>
    <name evidence="2" type="ORF">RJT34_00881</name>
</gene>